<dbReference type="Pfam" id="PF01339">
    <property type="entry name" value="CheB_methylest"/>
    <property type="match status" value="1"/>
</dbReference>
<dbReference type="EMBL" id="JAHHHW010000068">
    <property type="protein sequence ID" value="MBW4431406.1"/>
    <property type="molecule type" value="Genomic_DNA"/>
</dbReference>
<keyword evidence="3 5" id="KW-0378">Hydrolase</keyword>
<dbReference type="GO" id="GO:0050568">
    <property type="term" value="F:protein-glutamine glutaminase activity"/>
    <property type="evidence" value="ECO:0007669"/>
    <property type="project" value="UniProtKB-UniRule"/>
</dbReference>
<dbReference type="CDD" id="cd17541">
    <property type="entry name" value="REC_CheB-like"/>
    <property type="match status" value="1"/>
</dbReference>
<comment type="function">
    <text evidence="5">Involved in chemotaxis. Part of a chemotaxis signal transduction system that modulates chemotaxis in response to various stimuli. Catalyzes the demethylation of specific methylglutamate residues introduced into the chemoreceptors (methyl-accepting chemotaxis proteins or MCP) by CheR. Also mediates the irreversible deamidation of specific glutamine residues to glutamic acid.</text>
</comment>
<evidence type="ECO:0000313" key="11">
    <source>
        <dbReference type="Proteomes" id="UP000813215"/>
    </source>
</evidence>
<keyword evidence="2 5" id="KW-0145">Chemotaxis</keyword>
<keyword evidence="10" id="KW-0489">Methyltransferase</keyword>
<evidence type="ECO:0000256" key="3">
    <source>
        <dbReference type="ARBA" id="ARBA00022801"/>
    </source>
</evidence>
<dbReference type="PANTHER" id="PTHR42872">
    <property type="entry name" value="PROTEIN-GLUTAMATE METHYLESTERASE/PROTEIN-GLUTAMINE GLUTAMINASE"/>
    <property type="match status" value="1"/>
</dbReference>
<reference evidence="10" key="2">
    <citation type="journal article" date="2022" name="Microbiol. Resour. Announc.">
        <title>Metagenome Sequencing to Explore Phylogenomics of Terrestrial Cyanobacteria.</title>
        <authorList>
            <person name="Ward R.D."/>
            <person name="Stajich J.E."/>
            <person name="Johansen J.R."/>
            <person name="Huntemann M."/>
            <person name="Clum A."/>
            <person name="Foster B."/>
            <person name="Foster B."/>
            <person name="Roux S."/>
            <person name="Palaniappan K."/>
            <person name="Varghese N."/>
            <person name="Mukherjee S."/>
            <person name="Reddy T.B.K."/>
            <person name="Daum C."/>
            <person name="Copeland A."/>
            <person name="Chen I.A."/>
            <person name="Ivanova N.N."/>
            <person name="Kyrpides N.C."/>
            <person name="Shapiro N."/>
            <person name="Eloe-Fadrosh E.A."/>
            <person name="Pietrasiak N."/>
        </authorList>
    </citation>
    <scope>NUCLEOTIDE SEQUENCE</scope>
    <source>
        <strain evidence="10">HA4357-MV3</strain>
    </source>
</reference>
<comment type="catalytic activity">
    <reaction evidence="4 5">
        <text>[protein]-L-glutamate 5-O-methyl ester + H2O = L-glutamyl-[protein] + methanol + H(+)</text>
        <dbReference type="Rhea" id="RHEA:23236"/>
        <dbReference type="Rhea" id="RHEA-COMP:10208"/>
        <dbReference type="Rhea" id="RHEA-COMP:10311"/>
        <dbReference type="ChEBI" id="CHEBI:15377"/>
        <dbReference type="ChEBI" id="CHEBI:15378"/>
        <dbReference type="ChEBI" id="CHEBI:17790"/>
        <dbReference type="ChEBI" id="CHEBI:29973"/>
        <dbReference type="ChEBI" id="CHEBI:82795"/>
        <dbReference type="EC" id="3.1.1.61"/>
    </reaction>
</comment>
<proteinExistence type="inferred from homology"/>
<dbReference type="Gene3D" id="3.40.50.180">
    <property type="entry name" value="Methylesterase CheB, C-terminal domain"/>
    <property type="match status" value="1"/>
</dbReference>
<comment type="catalytic activity">
    <reaction evidence="5">
        <text>L-glutaminyl-[protein] + H2O = L-glutamyl-[protein] + NH4(+)</text>
        <dbReference type="Rhea" id="RHEA:16441"/>
        <dbReference type="Rhea" id="RHEA-COMP:10207"/>
        <dbReference type="Rhea" id="RHEA-COMP:10208"/>
        <dbReference type="ChEBI" id="CHEBI:15377"/>
        <dbReference type="ChEBI" id="CHEBI:28938"/>
        <dbReference type="ChEBI" id="CHEBI:29973"/>
        <dbReference type="ChEBI" id="CHEBI:30011"/>
        <dbReference type="EC" id="3.5.1.44"/>
    </reaction>
</comment>
<evidence type="ECO:0000256" key="2">
    <source>
        <dbReference type="ARBA" id="ARBA00022500"/>
    </source>
</evidence>
<name>A0A9E3H7D1_9NOST</name>
<dbReference type="InterPro" id="IPR035909">
    <property type="entry name" value="CheB_C"/>
</dbReference>
<feature type="active site" evidence="5 6">
    <location>
        <position position="293"/>
    </location>
</feature>
<sequence>MPIRVLLVEDSQIALVLLKRILTSSPQIEVVGEACTGLEALQLIPKVEPDVICTDFHMPHMNGLELITEVMALYPRPILVISVSVQTDDSKNIFQLLEAGAVDIFPKPTIGLVEDDEVFKQELINKIKILSGVKVFRKKRKLATQTQNLQAENLAGLYSRSLTKPKLVVIGASTGGPQALKEILTKLPLNFPLPVICVQHIYLGFLQGLIDWLGVDCRLSIQIAQLGDIPKPGRIYFPPEQQHLELDERGRFIYSDSPPVAGHRPSVTVTFASVAKFYGQASVGILLTGMGRDGAEGMQAIAQAGGLTIAQDEASSVVFGMPKAAVELGAAQQVLPIQAIAPRLLSLLQNNFHKL</sequence>
<evidence type="ECO:0000256" key="6">
    <source>
        <dbReference type="PROSITE-ProRule" id="PRU00050"/>
    </source>
</evidence>
<feature type="modified residue" description="4-aspartylphosphate" evidence="5 7">
    <location>
        <position position="55"/>
    </location>
</feature>
<dbReference type="EC" id="3.5.1.44" evidence="5"/>
<comment type="PTM">
    <text evidence="5">Phosphorylated by CheA. Phosphorylation of the N-terminal regulatory domain activates the methylesterase activity.</text>
</comment>
<dbReference type="InterPro" id="IPR000673">
    <property type="entry name" value="Sig_transdc_resp-reg_Me-estase"/>
</dbReference>
<dbReference type="Pfam" id="PF00072">
    <property type="entry name" value="Response_reg"/>
    <property type="match status" value="1"/>
</dbReference>
<organism evidence="10 11">
    <name type="scientific">Pelatocladus maniniholoensis HA4357-MV3</name>
    <dbReference type="NCBI Taxonomy" id="1117104"/>
    <lineage>
        <taxon>Bacteria</taxon>
        <taxon>Bacillati</taxon>
        <taxon>Cyanobacteriota</taxon>
        <taxon>Cyanophyceae</taxon>
        <taxon>Nostocales</taxon>
        <taxon>Nostocaceae</taxon>
        <taxon>Pelatocladus</taxon>
    </lineage>
</organism>
<dbReference type="NCBIfam" id="NF009206">
    <property type="entry name" value="PRK12555.1"/>
    <property type="match status" value="1"/>
</dbReference>
<dbReference type="AlphaFoldDB" id="A0A9E3H7D1"/>
<dbReference type="GO" id="GO:0032259">
    <property type="term" value="P:methylation"/>
    <property type="evidence" value="ECO:0007669"/>
    <property type="project" value="UniProtKB-KW"/>
</dbReference>
<protein>
    <recommendedName>
        <fullName evidence="5">Protein-glutamate methylesterase/protein-glutamine glutaminase</fullName>
        <ecNumber evidence="5">3.1.1.61</ecNumber>
        <ecNumber evidence="5">3.5.1.44</ecNumber>
    </recommendedName>
</protein>
<accession>A0A9E3H7D1</accession>
<feature type="domain" description="Response regulatory" evidence="8">
    <location>
        <begin position="4"/>
        <end position="122"/>
    </location>
</feature>
<comment type="subcellular location">
    <subcellularLocation>
        <location evidence="5">Cytoplasm</location>
    </subcellularLocation>
</comment>
<dbReference type="GO" id="GO:0008984">
    <property type="term" value="F:protein-glutamate methylesterase activity"/>
    <property type="evidence" value="ECO:0007669"/>
    <property type="project" value="UniProtKB-UniRule"/>
</dbReference>
<dbReference type="Proteomes" id="UP000813215">
    <property type="component" value="Unassembled WGS sequence"/>
</dbReference>
<dbReference type="HAMAP" id="MF_00099">
    <property type="entry name" value="CheB_chemtxs"/>
    <property type="match status" value="1"/>
</dbReference>
<dbReference type="CDD" id="cd16432">
    <property type="entry name" value="CheB_Rec"/>
    <property type="match status" value="1"/>
</dbReference>
<evidence type="ECO:0000256" key="5">
    <source>
        <dbReference type="HAMAP-Rule" id="MF_00099"/>
    </source>
</evidence>
<dbReference type="PIRSF" id="PIRSF000876">
    <property type="entry name" value="RR_chemtxs_CheB"/>
    <property type="match status" value="1"/>
</dbReference>
<feature type="domain" description="CheB-type methylesterase" evidence="9">
    <location>
        <begin position="161"/>
        <end position="351"/>
    </location>
</feature>
<keyword evidence="10" id="KW-0808">Transferase</keyword>
<evidence type="ECO:0000259" key="9">
    <source>
        <dbReference type="PROSITE" id="PS50122"/>
    </source>
</evidence>
<dbReference type="InterPro" id="IPR011006">
    <property type="entry name" value="CheY-like_superfamily"/>
</dbReference>
<comment type="domain">
    <text evidence="5">Contains a C-terminal catalytic domain, and an N-terminal region which modulates catalytic activity.</text>
</comment>
<dbReference type="PANTHER" id="PTHR42872:SF6">
    <property type="entry name" value="PROTEIN-GLUTAMATE METHYLESTERASE_PROTEIN-GLUTAMINE GLUTAMINASE"/>
    <property type="match status" value="1"/>
</dbReference>
<dbReference type="GO" id="GO:0005737">
    <property type="term" value="C:cytoplasm"/>
    <property type="evidence" value="ECO:0007669"/>
    <property type="project" value="UniProtKB-SubCell"/>
</dbReference>
<dbReference type="InterPro" id="IPR008248">
    <property type="entry name" value="CheB-like"/>
</dbReference>
<comment type="similarity">
    <text evidence="5">Belongs to the CheB family.</text>
</comment>
<evidence type="ECO:0000256" key="7">
    <source>
        <dbReference type="PROSITE-ProRule" id="PRU00169"/>
    </source>
</evidence>
<dbReference type="EC" id="3.1.1.61" evidence="5"/>
<dbReference type="SUPFAM" id="SSF52172">
    <property type="entry name" value="CheY-like"/>
    <property type="match status" value="1"/>
</dbReference>
<keyword evidence="1 5" id="KW-0963">Cytoplasm</keyword>
<dbReference type="SMART" id="SM00448">
    <property type="entry name" value="REC"/>
    <property type="match status" value="1"/>
</dbReference>
<reference evidence="10" key="1">
    <citation type="submission" date="2021-05" db="EMBL/GenBank/DDBJ databases">
        <authorList>
            <person name="Pietrasiak N."/>
            <person name="Ward R."/>
            <person name="Stajich J.E."/>
            <person name="Kurbessoian T."/>
        </authorList>
    </citation>
    <scope>NUCLEOTIDE SEQUENCE</scope>
    <source>
        <strain evidence="10">HA4357-MV3</strain>
    </source>
</reference>
<feature type="active site" evidence="5 6">
    <location>
        <position position="200"/>
    </location>
</feature>
<keyword evidence="5 7" id="KW-0597">Phosphoprotein</keyword>
<evidence type="ECO:0000313" key="10">
    <source>
        <dbReference type="EMBL" id="MBW4431406.1"/>
    </source>
</evidence>
<dbReference type="GO" id="GO:0008168">
    <property type="term" value="F:methyltransferase activity"/>
    <property type="evidence" value="ECO:0007669"/>
    <property type="project" value="UniProtKB-KW"/>
</dbReference>
<evidence type="ECO:0000256" key="4">
    <source>
        <dbReference type="ARBA" id="ARBA00048267"/>
    </source>
</evidence>
<dbReference type="GO" id="GO:0000156">
    <property type="term" value="F:phosphorelay response regulator activity"/>
    <property type="evidence" value="ECO:0007669"/>
    <property type="project" value="InterPro"/>
</dbReference>
<evidence type="ECO:0000256" key="1">
    <source>
        <dbReference type="ARBA" id="ARBA00022490"/>
    </source>
</evidence>
<comment type="caution">
    <text evidence="10">The sequence shown here is derived from an EMBL/GenBank/DDBJ whole genome shotgun (WGS) entry which is preliminary data.</text>
</comment>
<dbReference type="PROSITE" id="PS50110">
    <property type="entry name" value="RESPONSE_REGULATORY"/>
    <property type="match status" value="1"/>
</dbReference>
<dbReference type="InterPro" id="IPR001789">
    <property type="entry name" value="Sig_transdc_resp-reg_receiver"/>
</dbReference>
<feature type="active site" evidence="5 6">
    <location>
        <position position="173"/>
    </location>
</feature>
<dbReference type="PROSITE" id="PS50122">
    <property type="entry name" value="CHEB"/>
    <property type="match status" value="1"/>
</dbReference>
<gene>
    <name evidence="5 10" type="primary">cheB</name>
    <name evidence="10" type="ORF">KME28_06670</name>
</gene>
<dbReference type="GO" id="GO:0006935">
    <property type="term" value="P:chemotaxis"/>
    <property type="evidence" value="ECO:0007669"/>
    <property type="project" value="UniProtKB-UniRule"/>
</dbReference>
<dbReference type="NCBIfam" id="NF001965">
    <property type="entry name" value="PRK00742.1"/>
    <property type="match status" value="1"/>
</dbReference>
<dbReference type="Gene3D" id="3.40.50.2300">
    <property type="match status" value="1"/>
</dbReference>
<dbReference type="SUPFAM" id="SSF52738">
    <property type="entry name" value="Methylesterase CheB, C-terminal domain"/>
    <property type="match status" value="1"/>
</dbReference>
<evidence type="ECO:0000259" key="8">
    <source>
        <dbReference type="PROSITE" id="PS50110"/>
    </source>
</evidence>